<protein>
    <recommendedName>
        <fullName evidence="3">CoA-binding domain-containing protein</fullName>
    </recommendedName>
</protein>
<dbReference type="Gene3D" id="3.40.50.720">
    <property type="entry name" value="NAD(P)-binding Rossmann-like Domain"/>
    <property type="match status" value="1"/>
</dbReference>
<evidence type="ECO:0000256" key="1">
    <source>
        <dbReference type="SAM" id="Phobius"/>
    </source>
</evidence>
<organism evidence="2">
    <name type="scientific">marine metagenome</name>
    <dbReference type="NCBI Taxonomy" id="408172"/>
    <lineage>
        <taxon>unclassified sequences</taxon>
        <taxon>metagenomes</taxon>
        <taxon>ecological metagenomes</taxon>
    </lineage>
</organism>
<dbReference type="PANTHER" id="PTHR43318">
    <property type="entry name" value="UDP-N-ACETYLGLUCOSAMINE 4,6-DEHYDRATASE"/>
    <property type="match status" value="1"/>
</dbReference>
<feature type="transmembrane region" description="Helical" evidence="1">
    <location>
        <begin position="23"/>
        <end position="42"/>
    </location>
</feature>
<keyword evidence="1" id="KW-1133">Transmembrane helix</keyword>
<dbReference type="Pfam" id="PF13727">
    <property type="entry name" value="CoA_binding_3"/>
    <property type="match status" value="1"/>
</dbReference>
<sequence>MAMLSFELSVWFRYQTYGKPQEFFFLWHGTVIFIVVCFLVFWRMGLYRGIWHYASLSDVIAIIKAVTLAILIFLPVMFVMDRLANFPRSAMFLSWPLLVCLLMAPRLLYRFSKDGDLRAVFEHTNDGRVPVLLIGAGDEAETFIRGLARDRQAGYRVVGIVDHKDSRIGRDIRGITVLGGLDQVEDIVKNLTRKGRKPQRMVITWSKLEGPSIGKLLEQAEA</sequence>
<dbReference type="InterPro" id="IPR051203">
    <property type="entry name" value="Polysaccharide_Synthase-Rel"/>
</dbReference>
<accession>A0A382GJM4</accession>
<dbReference type="PANTHER" id="PTHR43318:SF2">
    <property type="entry name" value="UDP-N-ACETYLGLUCOSAMINE 4,6-DEHYDRATASE (INVERTING)"/>
    <property type="match status" value="1"/>
</dbReference>
<evidence type="ECO:0008006" key="3">
    <source>
        <dbReference type="Google" id="ProtNLM"/>
    </source>
</evidence>
<keyword evidence="1" id="KW-0812">Transmembrane</keyword>
<feature type="non-terminal residue" evidence="2">
    <location>
        <position position="222"/>
    </location>
</feature>
<gene>
    <name evidence="2" type="ORF">METZ01_LOCUS227829</name>
</gene>
<keyword evidence="1" id="KW-0472">Membrane</keyword>
<dbReference type="EMBL" id="UINC01055744">
    <property type="protein sequence ID" value="SVB74975.1"/>
    <property type="molecule type" value="Genomic_DNA"/>
</dbReference>
<proteinExistence type="predicted"/>
<name>A0A382GJM4_9ZZZZ</name>
<evidence type="ECO:0000313" key="2">
    <source>
        <dbReference type="EMBL" id="SVB74975.1"/>
    </source>
</evidence>
<feature type="transmembrane region" description="Helical" evidence="1">
    <location>
        <begin position="90"/>
        <end position="109"/>
    </location>
</feature>
<feature type="transmembrane region" description="Helical" evidence="1">
    <location>
        <begin position="54"/>
        <end position="78"/>
    </location>
</feature>
<dbReference type="AlphaFoldDB" id="A0A382GJM4"/>
<reference evidence="2" key="1">
    <citation type="submission" date="2018-05" db="EMBL/GenBank/DDBJ databases">
        <authorList>
            <person name="Lanie J.A."/>
            <person name="Ng W.-L."/>
            <person name="Kazmierczak K.M."/>
            <person name="Andrzejewski T.M."/>
            <person name="Davidsen T.M."/>
            <person name="Wayne K.J."/>
            <person name="Tettelin H."/>
            <person name="Glass J.I."/>
            <person name="Rusch D."/>
            <person name="Podicherti R."/>
            <person name="Tsui H.-C.T."/>
            <person name="Winkler M.E."/>
        </authorList>
    </citation>
    <scope>NUCLEOTIDE SEQUENCE</scope>
</reference>